<feature type="chain" id="PRO_5003586536" evidence="1">
    <location>
        <begin position="21"/>
        <end position="150"/>
    </location>
</feature>
<accession>H3H6T5</accession>
<keyword evidence="3" id="KW-1185">Reference proteome</keyword>
<dbReference type="AlphaFoldDB" id="H3H6T5"/>
<dbReference type="EnsemblProtists" id="Phyra86411">
    <property type="protein sequence ID" value="Phyra86411"/>
    <property type="gene ID" value="Phyra86411"/>
</dbReference>
<dbReference type="OrthoDB" id="88543at2759"/>
<dbReference type="VEuPathDB" id="FungiDB:KRP23_95"/>
<name>H3H6T5_PHYRM</name>
<dbReference type="HOGENOM" id="CLU_1753305_0_0_1"/>
<organism evidence="2 3">
    <name type="scientific">Phytophthora ramorum</name>
    <name type="common">Sudden oak death agent</name>
    <dbReference type="NCBI Taxonomy" id="164328"/>
    <lineage>
        <taxon>Eukaryota</taxon>
        <taxon>Sar</taxon>
        <taxon>Stramenopiles</taxon>
        <taxon>Oomycota</taxon>
        <taxon>Peronosporomycetes</taxon>
        <taxon>Peronosporales</taxon>
        <taxon>Peronosporaceae</taxon>
        <taxon>Phytophthora</taxon>
    </lineage>
</organism>
<dbReference type="EMBL" id="DS566674">
    <property type="status" value="NOT_ANNOTATED_CDS"/>
    <property type="molecule type" value="Genomic_DNA"/>
</dbReference>
<sequence>MQVVLLTITTLTLILSLVDAARLVFSTSASLSAEHINYSADETQRCYSMSCFDNKAAFVSWEDLASDGRLVFYDGDGCTGSYVKGYDKSSWALEFSTVGFKGKTSSFMVWQYSVYPVNGLVDICEESAIVNNSSSSGSGEAGIIANASAT</sequence>
<proteinExistence type="predicted"/>
<dbReference type="RefSeq" id="XP_067750650.1">
    <property type="nucleotide sequence ID" value="XM_067894982.1"/>
</dbReference>
<dbReference type="eggNOG" id="ENOG502RGI0">
    <property type="taxonomic scope" value="Eukaryota"/>
</dbReference>
<evidence type="ECO:0000313" key="3">
    <source>
        <dbReference type="Proteomes" id="UP000005238"/>
    </source>
</evidence>
<reference evidence="3" key="1">
    <citation type="journal article" date="2006" name="Science">
        <title>Phytophthora genome sequences uncover evolutionary origins and mechanisms of pathogenesis.</title>
        <authorList>
            <person name="Tyler B.M."/>
            <person name="Tripathy S."/>
            <person name="Zhang X."/>
            <person name="Dehal P."/>
            <person name="Jiang R.H."/>
            <person name="Aerts A."/>
            <person name="Arredondo F.D."/>
            <person name="Baxter L."/>
            <person name="Bensasson D."/>
            <person name="Beynon J.L."/>
            <person name="Chapman J."/>
            <person name="Damasceno C.M."/>
            <person name="Dorrance A.E."/>
            <person name="Dou D."/>
            <person name="Dickerman A.W."/>
            <person name="Dubchak I.L."/>
            <person name="Garbelotto M."/>
            <person name="Gijzen M."/>
            <person name="Gordon S.G."/>
            <person name="Govers F."/>
            <person name="Grunwald N.J."/>
            <person name="Huang W."/>
            <person name="Ivors K.L."/>
            <person name="Jones R.W."/>
            <person name="Kamoun S."/>
            <person name="Krampis K."/>
            <person name="Lamour K.H."/>
            <person name="Lee M.K."/>
            <person name="McDonald W.H."/>
            <person name="Medina M."/>
            <person name="Meijer H.J."/>
            <person name="Nordberg E.K."/>
            <person name="Maclean D.J."/>
            <person name="Ospina-Giraldo M.D."/>
            <person name="Morris P.F."/>
            <person name="Phuntumart V."/>
            <person name="Putnam N.H."/>
            <person name="Rash S."/>
            <person name="Rose J.K."/>
            <person name="Sakihama Y."/>
            <person name="Salamov A.A."/>
            <person name="Savidor A."/>
            <person name="Scheuring C.F."/>
            <person name="Smith B.M."/>
            <person name="Sobral B.W."/>
            <person name="Terry A."/>
            <person name="Torto-Alalibo T.A."/>
            <person name="Win J."/>
            <person name="Xu Z."/>
            <person name="Zhang H."/>
            <person name="Grigoriev I.V."/>
            <person name="Rokhsar D.S."/>
            <person name="Boore J.L."/>
        </authorList>
    </citation>
    <scope>NUCLEOTIDE SEQUENCE [LARGE SCALE GENOMIC DNA]</scope>
    <source>
        <strain evidence="3">Pr102</strain>
    </source>
</reference>
<feature type="signal peptide" evidence="1">
    <location>
        <begin position="1"/>
        <end position="20"/>
    </location>
</feature>
<protein>
    <submittedName>
        <fullName evidence="2">Uncharacterized protein</fullName>
    </submittedName>
</protein>
<dbReference type="Proteomes" id="UP000005238">
    <property type="component" value="Unassembled WGS sequence"/>
</dbReference>
<dbReference type="OMA" id="WALEFST"/>
<evidence type="ECO:0000256" key="1">
    <source>
        <dbReference type="SAM" id="SignalP"/>
    </source>
</evidence>
<dbReference type="VEuPathDB" id="FungiDB:KRP22_10512"/>
<reference evidence="2" key="2">
    <citation type="submission" date="2015-06" db="UniProtKB">
        <authorList>
            <consortium name="EnsemblProtists"/>
        </authorList>
    </citation>
    <scope>IDENTIFICATION</scope>
    <source>
        <strain evidence="2">Pr102</strain>
    </source>
</reference>
<dbReference type="GeneID" id="94230836"/>
<keyword evidence="1" id="KW-0732">Signal</keyword>
<dbReference type="InParanoid" id="H3H6T5"/>
<evidence type="ECO:0000313" key="2">
    <source>
        <dbReference type="EnsemblProtists" id="Phyra86411"/>
    </source>
</evidence>